<gene>
    <name evidence="1" type="ordered locus">Dacet_0239</name>
</gene>
<dbReference type="PaxDb" id="522772-Dacet_0239"/>
<dbReference type="OrthoDB" id="3173719at2"/>
<dbReference type="InterPro" id="IPR036280">
    <property type="entry name" value="Multihaem_cyt_sf"/>
</dbReference>
<dbReference type="SUPFAM" id="SSF48695">
    <property type="entry name" value="Multiheme cytochromes"/>
    <property type="match status" value="1"/>
</dbReference>
<dbReference type="STRING" id="522772.Dacet_0239"/>
<dbReference type="KEGG" id="dap:Dacet_0239"/>
<dbReference type="InParanoid" id="D4H2I2"/>
<keyword evidence="2" id="KW-1185">Reference proteome</keyword>
<dbReference type="HOGENOM" id="CLU_095695_0_0_0"/>
<accession>D4H2I2</accession>
<evidence type="ECO:0000313" key="1">
    <source>
        <dbReference type="EMBL" id="ADD67043.1"/>
    </source>
</evidence>
<name>D4H2I2_DENA2</name>
<dbReference type="EMBL" id="CP001968">
    <property type="protein sequence ID" value="ADD67043.1"/>
    <property type="molecule type" value="Genomic_DNA"/>
</dbReference>
<dbReference type="AlphaFoldDB" id="D4H2I2"/>
<dbReference type="RefSeq" id="WP_013009588.1">
    <property type="nucleotide sequence ID" value="NC_013943.1"/>
</dbReference>
<dbReference type="Gene3D" id="1.10.1130.10">
    <property type="entry name" value="Flavocytochrome C3, Chain A"/>
    <property type="match status" value="1"/>
</dbReference>
<organism evidence="1 2">
    <name type="scientific">Denitrovibrio acetiphilus (strain DSM 12809 / NBRC 114555 / N2460)</name>
    <dbReference type="NCBI Taxonomy" id="522772"/>
    <lineage>
        <taxon>Bacteria</taxon>
        <taxon>Pseudomonadati</taxon>
        <taxon>Deferribacterota</taxon>
        <taxon>Deferribacteres</taxon>
        <taxon>Deferribacterales</taxon>
        <taxon>Geovibrionaceae</taxon>
        <taxon>Denitrovibrio</taxon>
    </lineage>
</organism>
<sequence length="186" mass="20845" precursor="true">MPSIKKCIVPLVLIFVLTLCNVAISKGNIPTEWSMDTDCTLCHTHEADTLKNEKCLIYAHSDQSCTACHSQEKKLAVSHRKMSADTSKLKRLKRTTVDEANCIACHGEWKDLAEQTKNTTLVKDSEGTVVNPHRVRADINKKNQHDLITCTNCHRMHTESNLAEAANEECRTCHHKGVYTCGTCHD</sequence>
<dbReference type="Proteomes" id="UP000002012">
    <property type="component" value="Chromosome"/>
</dbReference>
<evidence type="ECO:0000313" key="2">
    <source>
        <dbReference type="Proteomes" id="UP000002012"/>
    </source>
</evidence>
<proteinExistence type="predicted"/>
<reference evidence="1 2" key="1">
    <citation type="journal article" date="2010" name="Stand. Genomic Sci.">
        <title>Complete genome sequence of Denitrovibrio acetiphilus type strain (N2460).</title>
        <authorList>
            <person name="Kiss H."/>
            <person name="Lang E."/>
            <person name="Lapidus A."/>
            <person name="Copeland A."/>
            <person name="Nolan M."/>
            <person name="Glavina Del Rio T."/>
            <person name="Chen F."/>
            <person name="Lucas S."/>
            <person name="Tice H."/>
            <person name="Cheng J.F."/>
            <person name="Han C."/>
            <person name="Goodwin L."/>
            <person name="Pitluck S."/>
            <person name="Liolios K."/>
            <person name="Pati A."/>
            <person name="Ivanova N."/>
            <person name="Mavromatis K."/>
            <person name="Chen A."/>
            <person name="Palaniappan K."/>
            <person name="Land M."/>
            <person name="Hauser L."/>
            <person name="Chang Y.J."/>
            <person name="Jeffries C.D."/>
            <person name="Detter J.C."/>
            <person name="Brettin T."/>
            <person name="Spring S."/>
            <person name="Rohde M."/>
            <person name="Goker M."/>
            <person name="Woyke T."/>
            <person name="Bristow J."/>
            <person name="Eisen J.A."/>
            <person name="Markowitz V."/>
            <person name="Hugenholtz P."/>
            <person name="Kyrpides N.C."/>
            <person name="Klenk H.P."/>
        </authorList>
    </citation>
    <scope>NUCLEOTIDE SEQUENCE [LARGE SCALE GENOMIC DNA]</scope>
    <source>
        <strain evidence="2">DSM 12809 / NBRC 114555 / N2460</strain>
    </source>
</reference>
<dbReference type="eggNOG" id="ENOG50343PJ">
    <property type="taxonomic scope" value="Bacteria"/>
</dbReference>
<protein>
    <submittedName>
        <fullName evidence="1">Uncharacterized protein</fullName>
    </submittedName>
</protein>